<dbReference type="GeneID" id="93129850"/>
<feature type="region of interest" description="Disordered" evidence="1">
    <location>
        <begin position="31"/>
        <end position="51"/>
    </location>
</feature>
<gene>
    <name evidence="2" type="ORF">I6K02_16385</name>
</gene>
<organism evidence="2 3">
    <name type="scientific">Burkholderia dolosa</name>
    <dbReference type="NCBI Taxonomy" id="152500"/>
    <lineage>
        <taxon>Bacteria</taxon>
        <taxon>Pseudomonadati</taxon>
        <taxon>Pseudomonadota</taxon>
        <taxon>Betaproteobacteria</taxon>
        <taxon>Burkholderiales</taxon>
        <taxon>Burkholderiaceae</taxon>
        <taxon>Burkholderia</taxon>
        <taxon>Burkholderia cepacia complex</taxon>
    </lineage>
</organism>
<proteinExistence type="predicted"/>
<dbReference type="RefSeq" id="WP_035974204.1">
    <property type="nucleotide sequence ID" value="NZ_CABVPR010000038.1"/>
</dbReference>
<dbReference type="AlphaFoldDB" id="A0A892IB13"/>
<dbReference type="Proteomes" id="UP000625568">
    <property type="component" value="Chromosome 2"/>
</dbReference>
<sequence>MLASEGDTAARILEAHLLALTDEIARLKRRQHAIATRPAPPAFRQRRRSGKSAWVALPRRSGCDDDDMERWRAALETEDPDAHDAFLRSLGLAQEEMKAIRQRAASG</sequence>
<keyword evidence="3" id="KW-1185">Reference proteome</keyword>
<protein>
    <submittedName>
        <fullName evidence="2">Uncharacterized protein</fullName>
    </submittedName>
</protein>
<reference evidence="2 3" key="1">
    <citation type="submission" date="2021-02" db="EMBL/GenBank/DDBJ databases">
        <title>FDA dAtabase for Regulatory Grade micrObial Sequences (FDA-ARGOS): Supporting development and validation of Infectious Disease Dx tests.</title>
        <authorList>
            <person name="Minogue T."/>
            <person name="Wolcott M."/>
            <person name="Wasieloski L."/>
            <person name="Aguilar W."/>
            <person name="Moore D."/>
            <person name="Jaissle J."/>
            <person name="Tallon L."/>
            <person name="Sadzewicz L."/>
            <person name="Zhao X."/>
            <person name="Boylan J."/>
            <person name="Ott S."/>
            <person name="Bowen H."/>
            <person name="Vavikolanu K."/>
            <person name="Mehta A."/>
            <person name="Aluvathingal J."/>
            <person name="Nadendla S."/>
            <person name="Yan Y."/>
            <person name="Sichtig H."/>
        </authorList>
    </citation>
    <scope>NUCLEOTIDE SEQUENCE [LARGE SCALE GENOMIC DNA]</scope>
    <source>
        <strain evidence="2 3">FDAARGOS_1272</strain>
    </source>
</reference>
<evidence type="ECO:0000313" key="2">
    <source>
        <dbReference type="EMBL" id="QRO79942.1"/>
    </source>
</evidence>
<accession>A0A892IB13</accession>
<evidence type="ECO:0000313" key="3">
    <source>
        <dbReference type="Proteomes" id="UP000625568"/>
    </source>
</evidence>
<name>A0A892IB13_9BURK</name>
<evidence type="ECO:0000256" key="1">
    <source>
        <dbReference type="SAM" id="MobiDB-lite"/>
    </source>
</evidence>
<dbReference type="EMBL" id="CP069483">
    <property type="protein sequence ID" value="QRO79942.1"/>
    <property type="molecule type" value="Genomic_DNA"/>
</dbReference>